<organism evidence="2 3">
    <name type="scientific">Candidatus Cryptobacteroides merdigallinarum</name>
    <dbReference type="NCBI Taxonomy" id="2840770"/>
    <lineage>
        <taxon>Bacteria</taxon>
        <taxon>Pseudomonadati</taxon>
        <taxon>Bacteroidota</taxon>
        <taxon>Bacteroidia</taxon>
        <taxon>Bacteroidales</taxon>
        <taxon>Candidatus Cryptobacteroides</taxon>
    </lineage>
</organism>
<dbReference type="EMBL" id="JADIMQ010000130">
    <property type="protein sequence ID" value="MBO8449424.1"/>
    <property type="molecule type" value="Genomic_DNA"/>
</dbReference>
<accession>A0A9D9EQI9</accession>
<gene>
    <name evidence="2" type="ORF">IAC29_09175</name>
</gene>
<evidence type="ECO:0000313" key="3">
    <source>
        <dbReference type="Proteomes" id="UP000810252"/>
    </source>
</evidence>
<evidence type="ECO:0000256" key="1">
    <source>
        <dbReference type="SAM" id="SignalP"/>
    </source>
</evidence>
<name>A0A9D9EQI9_9BACT</name>
<protein>
    <recommendedName>
        <fullName evidence="4">Lipoprotein</fullName>
    </recommendedName>
</protein>
<reference evidence="2" key="1">
    <citation type="submission" date="2020-10" db="EMBL/GenBank/DDBJ databases">
        <authorList>
            <person name="Gilroy R."/>
        </authorList>
    </citation>
    <scope>NUCLEOTIDE SEQUENCE</scope>
    <source>
        <strain evidence="2">20514</strain>
    </source>
</reference>
<dbReference type="PROSITE" id="PS51257">
    <property type="entry name" value="PROKAR_LIPOPROTEIN"/>
    <property type="match status" value="1"/>
</dbReference>
<evidence type="ECO:0000313" key="2">
    <source>
        <dbReference type="EMBL" id="MBO8449424.1"/>
    </source>
</evidence>
<proteinExistence type="predicted"/>
<dbReference type="Proteomes" id="UP000810252">
    <property type="component" value="Unassembled WGS sequence"/>
</dbReference>
<keyword evidence="1" id="KW-0732">Signal</keyword>
<reference evidence="2" key="2">
    <citation type="journal article" date="2021" name="PeerJ">
        <title>Extensive microbial diversity within the chicken gut microbiome revealed by metagenomics and culture.</title>
        <authorList>
            <person name="Gilroy R."/>
            <person name="Ravi A."/>
            <person name="Getino M."/>
            <person name="Pursley I."/>
            <person name="Horton D.L."/>
            <person name="Alikhan N.F."/>
            <person name="Baker D."/>
            <person name="Gharbi K."/>
            <person name="Hall N."/>
            <person name="Watson M."/>
            <person name="Adriaenssens E.M."/>
            <person name="Foster-Nyarko E."/>
            <person name="Jarju S."/>
            <person name="Secka A."/>
            <person name="Antonio M."/>
            <person name="Oren A."/>
            <person name="Chaudhuri R.R."/>
            <person name="La Ragione R."/>
            <person name="Hildebrand F."/>
            <person name="Pallen M.J."/>
        </authorList>
    </citation>
    <scope>NUCLEOTIDE SEQUENCE</scope>
    <source>
        <strain evidence="2">20514</strain>
    </source>
</reference>
<dbReference type="SUPFAM" id="SSF101898">
    <property type="entry name" value="NHL repeat"/>
    <property type="match status" value="1"/>
</dbReference>
<dbReference type="AlphaFoldDB" id="A0A9D9EQI9"/>
<comment type="caution">
    <text evidence="2">The sequence shown here is derived from an EMBL/GenBank/DDBJ whole genome shotgun (WGS) entry which is preliminary data.</text>
</comment>
<evidence type="ECO:0008006" key="4">
    <source>
        <dbReference type="Google" id="ProtNLM"/>
    </source>
</evidence>
<feature type="chain" id="PRO_5038521382" description="Lipoprotein" evidence="1">
    <location>
        <begin position="20"/>
        <end position="361"/>
    </location>
</feature>
<sequence length="361" mass="41114">MRHSLSKTFSFLALALALASCSERGNYMAFTDNVVYVKAFPEEYSLTGAEEVDAGVLGVLSLKIMDSLLVVGTSGDPAWKVFSLDDLSEVTSLIRKGNGPGEFLSVPWLSQVEFYEEDGNTYCYLSDMNKSEMYRMNFSESLKTGQAEIETIGTGFPYPSFGLVYVEDSTYYCRVFGDNSTKINRVFMKGDETSVPSWLEELNSAHVDPGVDFNLLSAGLSYKRDRNLIIETPIYLDNINLYTLDGNFRKSVNIGRRLSDIDDMQELSIHDRTSTFSEICLYDDFFAVLYCRETSMENYYGKYGEPHIFCFDYEGNPLADIRLDEHCTGFDFDFEGGWLYVLDQITDRMWRYALPDGFDLR</sequence>
<feature type="signal peptide" evidence="1">
    <location>
        <begin position="1"/>
        <end position="19"/>
    </location>
</feature>